<accession>A0ABQ4EUA2</accession>
<keyword evidence="2" id="KW-1185">Reference proteome</keyword>
<proteinExistence type="predicted"/>
<evidence type="ECO:0000313" key="1">
    <source>
        <dbReference type="EMBL" id="GIG98237.1"/>
    </source>
</evidence>
<name>A0ABQ4EUA2_9ACTN</name>
<sequence>MRIGGTAPWYFDCSATDAFGEPARACRGGSPSKAAARRARNEWLNRTGEERTAQGWTLERWLRYWRPWSVGARPYLCRAPDN</sequence>
<organism evidence="1 2">
    <name type="scientific">Plantactinospora mayteni</name>
    <dbReference type="NCBI Taxonomy" id="566021"/>
    <lineage>
        <taxon>Bacteria</taxon>
        <taxon>Bacillati</taxon>
        <taxon>Actinomycetota</taxon>
        <taxon>Actinomycetes</taxon>
        <taxon>Micromonosporales</taxon>
        <taxon>Micromonosporaceae</taxon>
        <taxon>Plantactinospora</taxon>
    </lineage>
</organism>
<evidence type="ECO:0000313" key="2">
    <source>
        <dbReference type="Proteomes" id="UP000621500"/>
    </source>
</evidence>
<gene>
    <name evidence="1" type="ORF">Pma05_48100</name>
</gene>
<dbReference type="Proteomes" id="UP000621500">
    <property type="component" value="Unassembled WGS sequence"/>
</dbReference>
<reference evidence="1 2" key="1">
    <citation type="submission" date="2021-01" db="EMBL/GenBank/DDBJ databases">
        <title>Whole genome shotgun sequence of Plantactinospora mayteni NBRC 109088.</title>
        <authorList>
            <person name="Komaki H."/>
            <person name="Tamura T."/>
        </authorList>
    </citation>
    <scope>NUCLEOTIDE SEQUENCE [LARGE SCALE GENOMIC DNA]</scope>
    <source>
        <strain evidence="1 2">NBRC 109088</strain>
    </source>
</reference>
<dbReference type="EMBL" id="BONX01000033">
    <property type="protein sequence ID" value="GIG98237.1"/>
    <property type="molecule type" value="Genomic_DNA"/>
</dbReference>
<comment type="caution">
    <text evidence="1">The sequence shown here is derived from an EMBL/GenBank/DDBJ whole genome shotgun (WGS) entry which is preliminary data.</text>
</comment>
<protein>
    <submittedName>
        <fullName evidence="1">Uncharacterized protein</fullName>
    </submittedName>
</protein>